<keyword evidence="2" id="KW-1185">Reference proteome</keyword>
<evidence type="ECO:0000313" key="1">
    <source>
        <dbReference type="EMBL" id="CAH3019416.1"/>
    </source>
</evidence>
<gene>
    <name evidence="1" type="ORF">PEVE_00002553</name>
</gene>
<evidence type="ECO:0000313" key="2">
    <source>
        <dbReference type="Proteomes" id="UP001159427"/>
    </source>
</evidence>
<proteinExistence type="predicted"/>
<organism evidence="1 2">
    <name type="scientific">Porites evermanni</name>
    <dbReference type="NCBI Taxonomy" id="104178"/>
    <lineage>
        <taxon>Eukaryota</taxon>
        <taxon>Metazoa</taxon>
        <taxon>Cnidaria</taxon>
        <taxon>Anthozoa</taxon>
        <taxon>Hexacorallia</taxon>
        <taxon>Scleractinia</taxon>
        <taxon>Fungiina</taxon>
        <taxon>Poritidae</taxon>
        <taxon>Porites</taxon>
    </lineage>
</organism>
<protein>
    <submittedName>
        <fullName evidence="1">Uncharacterized protein</fullName>
    </submittedName>
</protein>
<dbReference type="EMBL" id="CALNXI010000115">
    <property type="protein sequence ID" value="CAH3019416.1"/>
    <property type="molecule type" value="Genomic_DNA"/>
</dbReference>
<name>A0ABN8LVD6_9CNID</name>
<comment type="caution">
    <text evidence="1">The sequence shown here is derived from an EMBL/GenBank/DDBJ whole genome shotgun (WGS) entry which is preliminary data.</text>
</comment>
<reference evidence="1 2" key="1">
    <citation type="submission" date="2022-05" db="EMBL/GenBank/DDBJ databases">
        <authorList>
            <consortium name="Genoscope - CEA"/>
            <person name="William W."/>
        </authorList>
    </citation>
    <scope>NUCLEOTIDE SEQUENCE [LARGE SCALE GENOMIC DNA]</scope>
</reference>
<dbReference type="Proteomes" id="UP001159427">
    <property type="component" value="Unassembled WGS sequence"/>
</dbReference>
<sequence>MSQKKLKGPWRPKLLYHRLMLPNWLRTSDKVEWNSPKEGDDLNLVIPPDSMDWENIFRVALIPKNVLDDDADITVKMKVGVILPEPQKPRDPMSYMISDGDYSIGMQLLDPNHDYRTKGPYKPVEGESQKRKLKVDTSDDYSNVLVSTTVQKNPDQFELTFKPSETFGSAYCAIDDGHKIVAQYGDTLKLSKGLTFELYRYQSTERYTINYIEITVYLDSKPV</sequence>
<accession>A0ABN8LVD6</accession>